<reference evidence="3 4" key="1">
    <citation type="submission" date="2020-04" db="EMBL/GenBank/DDBJ databases">
        <title>Arthrobacter sp. nov.</title>
        <authorList>
            <person name="Liu S."/>
        </authorList>
    </citation>
    <scope>NUCLEOTIDE SEQUENCE [LARGE SCALE GENOMIC DNA]</scope>
    <source>
        <strain evidence="3 4">E918</strain>
    </source>
</reference>
<dbReference type="AlphaFoldDB" id="A0A7X6HHE6"/>
<protein>
    <submittedName>
        <fullName evidence="3">Uncharacterized protein</fullName>
    </submittedName>
</protein>
<keyword evidence="2" id="KW-1133">Transmembrane helix</keyword>
<sequence length="93" mass="9912">MTINFARAHRSHHREAATPAAGSAAQFATSGSAKPSPTHSSSATPADEQATIMPPRWPLIIFIVVLTALFLAACITVFFSRGLPLLTQIIELL</sequence>
<comment type="caution">
    <text evidence="3">The sequence shown here is derived from an EMBL/GenBank/DDBJ whole genome shotgun (WGS) entry which is preliminary data.</text>
</comment>
<dbReference type="Proteomes" id="UP000544090">
    <property type="component" value="Unassembled WGS sequence"/>
</dbReference>
<keyword evidence="4" id="KW-1185">Reference proteome</keyword>
<evidence type="ECO:0000313" key="3">
    <source>
        <dbReference type="EMBL" id="NKX56208.1"/>
    </source>
</evidence>
<name>A0A7X6HHE6_9MICC</name>
<feature type="compositionally biased region" description="Low complexity" evidence="1">
    <location>
        <begin position="30"/>
        <end position="46"/>
    </location>
</feature>
<keyword evidence="2" id="KW-0472">Membrane</keyword>
<keyword evidence="2" id="KW-0812">Transmembrane</keyword>
<proteinExistence type="predicted"/>
<feature type="transmembrane region" description="Helical" evidence="2">
    <location>
        <begin position="57"/>
        <end position="79"/>
    </location>
</feature>
<organism evidence="3 4">
    <name type="scientific">Arthrobacter mobilis</name>
    <dbReference type="NCBI Taxonomy" id="2724944"/>
    <lineage>
        <taxon>Bacteria</taxon>
        <taxon>Bacillati</taxon>
        <taxon>Actinomycetota</taxon>
        <taxon>Actinomycetes</taxon>
        <taxon>Micrococcales</taxon>
        <taxon>Micrococcaceae</taxon>
        <taxon>Arthrobacter</taxon>
    </lineage>
</organism>
<dbReference type="EMBL" id="JAAZSQ010000020">
    <property type="protein sequence ID" value="NKX56208.1"/>
    <property type="molecule type" value="Genomic_DNA"/>
</dbReference>
<evidence type="ECO:0000256" key="1">
    <source>
        <dbReference type="SAM" id="MobiDB-lite"/>
    </source>
</evidence>
<feature type="region of interest" description="Disordered" evidence="1">
    <location>
        <begin position="1"/>
        <end position="48"/>
    </location>
</feature>
<gene>
    <name evidence="3" type="ORF">HGG74_17065</name>
</gene>
<accession>A0A7X6HHE6</accession>
<evidence type="ECO:0000256" key="2">
    <source>
        <dbReference type="SAM" id="Phobius"/>
    </source>
</evidence>
<evidence type="ECO:0000313" key="4">
    <source>
        <dbReference type="Proteomes" id="UP000544090"/>
    </source>
</evidence>